<dbReference type="InterPro" id="IPR000086">
    <property type="entry name" value="NUDIX_hydrolase_dom"/>
</dbReference>
<keyword evidence="17" id="KW-1185">Reference proteome</keyword>
<dbReference type="GO" id="GO:0035529">
    <property type="term" value="F:NADH pyrophosphatase activity"/>
    <property type="evidence" value="ECO:0007669"/>
    <property type="project" value="TreeGrafter"/>
</dbReference>
<keyword evidence="7" id="KW-0464">Manganese</keyword>
<dbReference type="InterPro" id="IPR015797">
    <property type="entry name" value="NUDIX_hydrolase-like_dom_sf"/>
</dbReference>
<evidence type="ECO:0000256" key="2">
    <source>
        <dbReference type="ARBA" id="ARBA00001946"/>
    </source>
</evidence>
<gene>
    <name evidence="16" type="ORF">PPL_05784</name>
</gene>
<dbReference type="Pfam" id="PF00293">
    <property type="entry name" value="NUDIX"/>
    <property type="match status" value="1"/>
</dbReference>
<dbReference type="PROSITE" id="PS00893">
    <property type="entry name" value="NUDIX_BOX"/>
    <property type="match status" value="1"/>
</dbReference>
<dbReference type="STRING" id="670386.D3BB52"/>
<dbReference type="AlphaFoldDB" id="D3BB52"/>
<evidence type="ECO:0000256" key="3">
    <source>
        <dbReference type="ARBA" id="ARBA00005582"/>
    </source>
</evidence>
<reference evidence="16 17" key="1">
    <citation type="journal article" date="2011" name="Genome Res.">
        <title>Phylogeny-wide analysis of social amoeba genomes highlights ancient origins for complex intercellular communication.</title>
        <authorList>
            <person name="Heidel A.J."/>
            <person name="Lawal H.M."/>
            <person name="Felder M."/>
            <person name="Schilde C."/>
            <person name="Helps N.R."/>
            <person name="Tunggal B."/>
            <person name="Rivero F."/>
            <person name="John U."/>
            <person name="Schleicher M."/>
            <person name="Eichinger L."/>
            <person name="Platzer M."/>
            <person name="Noegel A.A."/>
            <person name="Schaap P."/>
            <person name="Gloeckner G."/>
        </authorList>
    </citation>
    <scope>NUCLEOTIDE SEQUENCE [LARGE SCALE GENOMIC DNA]</scope>
    <source>
        <strain evidence="17">ATCC 26659 / Pp 5 / PN500</strain>
    </source>
</reference>
<dbReference type="GO" id="GO:0006742">
    <property type="term" value="P:NADP+ catabolic process"/>
    <property type="evidence" value="ECO:0007669"/>
    <property type="project" value="TreeGrafter"/>
</dbReference>
<dbReference type="FunCoup" id="D3BB52">
    <property type="interactions" value="606"/>
</dbReference>
<dbReference type="Gene3D" id="3.90.79.10">
    <property type="entry name" value="Nucleoside Triphosphate Pyrophosphohydrolase"/>
    <property type="match status" value="1"/>
</dbReference>
<evidence type="ECO:0000256" key="11">
    <source>
        <dbReference type="ARBA" id="ARBA00093621"/>
    </source>
</evidence>
<dbReference type="GO" id="GO:0005829">
    <property type="term" value="C:cytosol"/>
    <property type="evidence" value="ECO:0007669"/>
    <property type="project" value="TreeGrafter"/>
</dbReference>
<evidence type="ECO:0000256" key="6">
    <source>
        <dbReference type="ARBA" id="ARBA00022842"/>
    </source>
</evidence>
<evidence type="ECO:0000256" key="13">
    <source>
        <dbReference type="RuleBase" id="RU003476"/>
    </source>
</evidence>
<comment type="similarity">
    <text evidence="3 13">Belongs to the Nudix hydrolase family.</text>
</comment>
<dbReference type="PROSITE" id="PS51462">
    <property type="entry name" value="NUDIX"/>
    <property type="match status" value="1"/>
</dbReference>
<dbReference type="PANTHER" id="PTHR42904:SF1">
    <property type="entry name" value="NUCLEOSIDE DIPHOSPHATE-LINKED MOIETY X MOTIF 17"/>
    <property type="match status" value="1"/>
</dbReference>
<evidence type="ECO:0000313" key="17">
    <source>
        <dbReference type="Proteomes" id="UP000001396"/>
    </source>
</evidence>
<proteinExistence type="inferred from homology"/>
<evidence type="ECO:0000259" key="15">
    <source>
        <dbReference type="PROSITE" id="PS51462"/>
    </source>
</evidence>
<comment type="cofactor">
    <cofactor evidence="1">
        <name>Mn(2+)</name>
        <dbReference type="ChEBI" id="CHEBI:29035"/>
    </cofactor>
</comment>
<evidence type="ECO:0000256" key="9">
    <source>
        <dbReference type="ARBA" id="ARBA00093205"/>
    </source>
</evidence>
<evidence type="ECO:0000256" key="5">
    <source>
        <dbReference type="ARBA" id="ARBA00022801"/>
    </source>
</evidence>
<dbReference type="PANTHER" id="PTHR42904">
    <property type="entry name" value="NUDIX HYDROLASE, NUDC SUBFAMILY"/>
    <property type="match status" value="1"/>
</dbReference>
<comment type="cofactor">
    <cofactor evidence="2">
        <name>Mg(2+)</name>
        <dbReference type="ChEBI" id="CHEBI:18420"/>
    </cofactor>
</comment>
<evidence type="ECO:0000256" key="1">
    <source>
        <dbReference type="ARBA" id="ARBA00001936"/>
    </source>
</evidence>
<dbReference type="GO" id="GO:0140933">
    <property type="term" value="F:5'-(N(7)-methylguanosine 5'-triphospho)-[mRNA] hydrolase activity"/>
    <property type="evidence" value="ECO:0007669"/>
    <property type="project" value="UniProtKB-EC"/>
</dbReference>
<dbReference type="CDD" id="cd04694">
    <property type="entry name" value="NUDIX_Nudt17"/>
    <property type="match status" value="1"/>
</dbReference>
<dbReference type="SUPFAM" id="SSF55811">
    <property type="entry name" value="Nudix"/>
    <property type="match status" value="1"/>
</dbReference>
<evidence type="ECO:0000256" key="7">
    <source>
        <dbReference type="ARBA" id="ARBA00023211"/>
    </source>
</evidence>
<dbReference type="GO" id="GO:0005777">
    <property type="term" value="C:peroxisome"/>
    <property type="evidence" value="ECO:0007669"/>
    <property type="project" value="TreeGrafter"/>
</dbReference>
<evidence type="ECO:0000256" key="8">
    <source>
        <dbReference type="ARBA" id="ARBA00026102"/>
    </source>
</evidence>
<keyword evidence="6" id="KW-0460">Magnesium</keyword>
<protein>
    <recommendedName>
        <fullName evidence="11">m7GpppN-mRNA hydrolase NUDT17</fullName>
        <ecNumber evidence="8">3.6.1.62</ecNumber>
    </recommendedName>
    <alternativeName>
        <fullName evidence="12">Nucleoside diphosphate-linked moiety X motif 17</fullName>
    </alternativeName>
</protein>
<dbReference type="InterPro" id="IPR020476">
    <property type="entry name" value="Nudix_hydrolase"/>
</dbReference>
<evidence type="ECO:0000313" key="16">
    <source>
        <dbReference type="EMBL" id="EFA81789.1"/>
    </source>
</evidence>
<keyword evidence="14" id="KW-0732">Signal</keyword>
<evidence type="ECO:0000256" key="12">
    <source>
        <dbReference type="ARBA" id="ARBA00093663"/>
    </source>
</evidence>
<accession>D3BB52</accession>
<dbReference type="RefSeq" id="XP_020433906.1">
    <property type="nucleotide sequence ID" value="XM_020576657.1"/>
</dbReference>
<dbReference type="GO" id="GO:0019677">
    <property type="term" value="P:NAD+ catabolic process"/>
    <property type="evidence" value="ECO:0007669"/>
    <property type="project" value="TreeGrafter"/>
</dbReference>
<comment type="caution">
    <text evidence="16">The sequence shown here is derived from an EMBL/GenBank/DDBJ whole genome shotgun (WGS) entry which is preliminary data.</text>
</comment>
<dbReference type="Proteomes" id="UP000001396">
    <property type="component" value="Unassembled WGS sequence"/>
</dbReference>
<comment type="catalytic activity">
    <reaction evidence="9">
        <text>a 5'-end (N(7)-methyl 5'-triphosphoguanosine)-ribonucleoside in mRNA + H2O = N(7)-methyl-GDP + a 5'-end phospho-ribonucleoside in mRNA + 2 H(+)</text>
        <dbReference type="Rhea" id="RHEA:67484"/>
        <dbReference type="Rhea" id="RHEA-COMP:15692"/>
        <dbReference type="Rhea" id="RHEA-COMP:17167"/>
        <dbReference type="ChEBI" id="CHEBI:15377"/>
        <dbReference type="ChEBI" id="CHEBI:15378"/>
        <dbReference type="ChEBI" id="CHEBI:63714"/>
        <dbReference type="ChEBI" id="CHEBI:138282"/>
        <dbReference type="ChEBI" id="CHEBI:156461"/>
        <dbReference type="EC" id="3.6.1.62"/>
    </reaction>
</comment>
<feature type="domain" description="Nudix hydrolase" evidence="15">
    <location>
        <begin position="161"/>
        <end position="310"/>
    </location>
</feature>
<dbReference type="PRINTS" id="PR00502">
    <property type="entry name" value="NUDIXFAMILY"/>
</dbReference>
<feature type="chain" id="PRO_5003041043" description="m7GpppN-mRNA hydrolase NUDT17" evidence="14">
    <location>
        <begin position="24"/>
        <end position="311"/>
    </location>
</feature>
<evidence type="ECO:0000256" key="10">
    <source>
        <dbReference type="ARBA" id="ARBA00093415"/>
    </source>
</evidence>
<dbReference type="InterPro" id="IPR050241">
    <property type="entry name" value="NAD-cap_RNA_hydrolase_NudC"/>
</dbReference>
<sequence length="311" mass="35753">MRRLSIQIIILLFLLLLINLILLKKIQFNPTTSFDNINNKKDKDIDKMNQTAAAAKRIYWPIVYSYDDNNKYDNIPWNKCLLHHMSIENTIGMIRIEFDRTNGRLILSNPKEPVRLTSDHQIETYTTLFAHPKSCPFSTLLRSNSDKHKQLQQNITLSSHTIKVGVSILIEDVFGRVFLTKRAKSMRIFPSVWVLPGGHMEKGETIFETALRELKEETGLVLSDSAADISVIGAFESTFPQYLDDDRLPSDHHVVLFTKIKLHSDISNLQKVELEPDEVEVAAWVPTSSLAHLLTDISTELKRYLLQQHLY</sequence>
<dbReference type="OMA" id="HAKSCPF"/>
<dbReference type="InterPro" id="IPR033716">
    <property type="entry name" value="Nudt17_dom"/>
</dbReference>
<dbReference type="InterPro" id="IPR020084">
    <property type="entry name" value="NUDIX_hydrolase_CS"/>
</dbReference>
<feature type="signal peptide" evidence="14">
    <location>
        <begin position="1"/>
        <end position="23"/>
    </location>
</feature>
<organism evidence="16 17">
    <name type="scientific">Heterostelium pallidum (strain ATCC 26659 / Pp 5 / PN500)</name>
    <name type="common">Cellular slime mold</name>
    <name type="synonym">Polysphondylium pallidum</name>
    <dbReference type="NCBI Taxonomy" id="670386"/>
    <lineage>
        <taxon>Eukaryota</taxon>
        <taxon>Amoebozoa</taxon>
        <taxon>Evosea</taxon>
        <taxon>Eumycetozoa</taxon>
        <taxon>Dictyostelia</taxon>
        <taxon>Acytosteliales</taxon>
        <taxon>Acytosteliaceae</taxon>
        <taxon>Heterostelium</taxon>
    </lineage>
</organism>
<evidence type="ECO:0000256" key="4">
    <source>
        <dbReference type="ARBA" id="ARBA00022723"/>
    </source>
</evidence>
<evidence type="ECO:0000256" key="14">
    <source>
        <dbReference type="SAM" id="SignalP"/>
    </source>
</evidence>
<dbReference type="InParanoid" id="D3BB52"/>
<comment type="function">
    <text evidence="10">Acts as a decapping enzyme capable of hydrolyzing monomethylated capped RNAs (in vitro). Hydrolyzes monomethylated capped RNA after alpha and beta phosphates to form N(7)-methyl-GDP. Shows low activity towards unmethylated capped RNA.</text>
</comment>
<dbReference type="EC" id="3.6.1.62" evidence="8"/>
<keyword evidence="4" id="KW-0479">Metal-binding</keyword>
<keyword evidence="5 13" id="KW-0378">Hydrolase</keyword>
<dbReference type="EMBL" id="ADBJ01000025">
    <property type="protein sequence ID" value="EFA81789.1"/>
    <property type="molecule type" value="Genomic_DNA"/>
</dbReference>
<name>D3BB52_HETP5</name>
<dbReference type="GO" id="GO:0046872">
    <property type="term" value="F:metal ion binding"/>
    <property type="evidence" value="ECO:0007669"/>
    <property type="project" value="UniProtKB-KW"/>
</dbReference>
<dbReference type="GeneID" id="31361268"/>